<feature type="region of interest" description="Disordered" evidence="1">
    <location>
        <begin position="369"/>
        <end position="404"/>
    </location>
</feature>
<dbReference type="AlphaFoldDB" id="A0A8J5CCT2"/>
<proteinExistence type="predicted"/>
<evidence type="ECO:0000313" key="2">
    <source>
        <dbReference type="EMBL" id="KAG0709485.1"/>
    </source>
</evidence>
<protein>
    <submittedName>
        <fullName evidence="2">Uncharacterized protein</fullName>
    </submittedName>
</protein>
<dbReference type="Proteomes" id="UP000770661">
    <property type="component" value="Unassembled WGS sequence"/>
</dbReference>
<sequence>MRQVNSHRSSLSPVTLSPCHLPPLPEEADPAPAPFPWLSPAPHLANYSSAQDEALLPDPVNMFVGPVNDILVIGEITVDEISKYLQILDPSKSVEVDEISSKEEPGPQQQEKGRCRNFSRKDEGGAPPGSPASLEQQGKRQLKRGGDAGAGRPFCEGSTPKKHGPLMTLHSLPAAKTPGPQGEREARVVSVHKGSSRLPPKNRPISLLSVGGKCSRGDRGEVTVVTSATTPPLGPTVLGSDLERATCDCESLPKRQDALDLRTGHCRGALHWVPRCRGSVEERLRFGWGSSPPPVNRKVWEGGGRRANFYGPKTLQKKASPGSRSRRVANSSTGEGSLLYKAQNGLIRVRRPLRGSCAAPTLGGWTDPALSPAMVDAQTPPAPTPSPGTPRSVGNTEGRRGAFGIPKRDRCRECHTWRVRQRRIAPRSTRTVLTRGDAVEVPFPSQPTPKRPFWGPRPRMWKIYGRHPHIQEKTKKCKVWGPIGGDVEAHPRDLVIRDIRTQQCLKKHFSDAIV</sequence>
<organism evidence="2 3">
    <name type="scientific">Chionoecetes opilio</name>
    <name type="common">Atlantic snow crab</name>
    <name type="synonym">Cancer opilio</name>
    <dbReference type="NCBI Taxonomy" id="41210"/>
    <lineage>
        <taxon>Eukaryota</taxon>
        <taxon>Metazoa</taxon>
        <taxon>Ecdysozoa</taxon>
        <taxon>Arthropoda</taxon>
        <taxon>Crustacea</taxon>
        <taxon>Multicrustacea</taxon>
        <taxon>Malacostraca</taxon>
        <taxon>Eumalacostraca</taxon>
        <taxon>Eucarida</taxon>
        <taxon>Decapoda</taxon>
        <taxon>Pleocyemata</taxon>
        <taxon>Brachyura</taxon>
        <taxon>Eubrachyura</taxon>
        <taxon>Majoidea</taxon>
        <taxon>Majidae</taxon>
        <taxon>Chionoecetes</taxon>
    </lineage>
</organism>
<gene>
    <name evidence="2" type="ORF">GWK47_023855</name>
</gene>
<name>A0A8J5CCT2_CHIOP</name>
<feature type="region of interest" description="Disordered" evidence="1">
    <location>
        <begin position="307"/>
        <end position="335"/>
    </location>
</feature>
<evidence type="ECO:0000256" key="1">
    <source>
        <dbReference type="SAM" id="MobiDB-lite"/>
    </source>
</evidence>
<keyword evidence="3" id="KW-1185">Reference proteome</keyword>
<comment type="caution">
    <text evidence="2">The sequence shown here is derived from an EMBL/GenBank/DDBJ whole genome shotgun (WGS) entry which is preliminary data.</text>
</comment>
<evidence type="ECO:0000313" key="3">
    <source>
        <dbReference type="Proteomes" id="UP000770661"/>
    </source>
</evidence>
<feature type="region of interest" description="Disordered" evidence="1">
    <location>
        <begin position="93"/>
        <end position="213"/>
    </location>
</feature>
<accession>A0A8J5CCT2</accession>
<feature type="region of interest" description="Disordered" evidence="1">
    <location>
        <begin position="1"/>
        <end position="27"/>
    </location>
</feature>
<feature type="compositionally biased region" description="Basic and acidic residues" evidence="1">
    <location>
        <begin position="93"/>
        <end position="124"/>
    </location>
</feature>
<feature type="compositionally biased region" description="Polar residues" evidence="1">
    <location>
        <begin position="1"/>
        <end position="15"/>
    </location>
</feature>
<reference evidence="2" key="1">
    <citation type="submission" date="2020-07" db="EMBL/GenBank/DDBJ databases">
        <title>The High-quality genome of the commercially important snow crab, Chionoecetes opilio.</title>
        <authorList>
            <person name="Jeong J.-H."/>
            <person name="Ryu S."/>
        </authorList>
    </citation>
    <scope>NUCLEOTIDE SEQUENCE</scope>
    <source>
        <strain evidence="2">MADBK_172401_WGS</strain>
        <tissue evidence="2">Digestive gland</tissue>
    </source>
</reference>
<dbReference type="EMBL" id="JACEEZ010024698">
    <property type="protein sequence ID" value="KAG0709485.1"/>
    <property type="molecule type" value="Genomic_DNA"/>
</dbReference>